<reference evidence="1" key="1">
    <citation type="submission" date="2022-05" db="EMBL/GenBank/DDBJ databases">
        <title>The Musa troglodytarum L. genome provides insights into the mechanism of non-climacteric behaviour and enrichment of carotenoids.</title>
        <authorList>
            <person name="Wang J."/>
        </authorList>
    </citation>
    <scope>NUCLEOTIDE SEQUENCE</scope>
    <source>
        <tissue evidence="1">Leaf</tissue>
    </source>
</reference>
<protein>
    <submittedName>
        <fullName evidence="1">Uncharacterized protein</fullName>
    </submittedName>
</protein>
<dbReference type="EMBL" id="CP097510">
    <property type="protein sequence ID" value="URE41684.1"/>
    <property type="molecule type" value="Genomic_DNA"/>
</dbReference>
<name>A0A9E7HWN4_9LILI</name>
<evidence type="ECO:0000313" key="1">
    <source>
        <dbReference type="EMBL" id="URE41684.1"/>
    </source>
</evidence>
<accession>A0A9E7HWN4</accession>
<proteinExistence type="predicted"/>
<keyword evidence="2" id="KW-1185">Reference proteome</keyword>
<gene>
    <name evidence="1" type="ORF">MUK42_22321</name>
</gene>
<organism evidence="1 2">
    <name type="scientific">Musa troglodytarum</name>
    <name type="common">fe'i banana</name>
    <dbReference type="NCBI Taxonomy" id="320322"/>
    <lineage>
        <taxon>Eukaryota</taxon>
        <taxon>Viridiplantae</taxon>
        <taxon>Streptophyta</taxon>
        <taxon>Embryophyta</taxon>
        <taxon>Tracheophyta</taxon>
        <taxon>Spermatophyta</taxon>
        <taxon>Magnoliopsida</taxon>
        <taxon>Liliopsida</taxon>
        <taxon>Zingiberales</taxon>
        <taxon>Musaceae</taxon>
        <taxon>Musa</taxon>
    </lineage>
</organism>
<dbReference type="AlphaFoldDB" id="A0A9E7HWN4"/>
<dbReference type="Proteomes" id="UP001055439">
    <property type="component" value="Chromosome 8"/>
</dbReference>
<sequence>MVHMLVCYELEAEASEHYHPTRTVGASISIPRVELSSPLACPETSDLHLSAWEHWAVSVTQNIHKPFNSY</sequence>
<evidence type="ECO:0000313" key="2">
    <source>
        <dbReference type="Proteomes" id="UP001055439"/>
    </source>
</evidence>